<dbReference type="PANTHER" id="PTHR14716">
    <property type="entry name" value="CILIA- AND FLAGELLA-ASSOCIATED PROTEIN 69"/>
    <property type="match status" value="1"/>
</dbReference>
<evidence type="ECO:0000256" key="1">
    <source>
        <dbReference type="SAM" id="MobiDB-lite"/>
    </source>
</evidence>
<dbReference type="GO" id="GO:0097225">
    <property type="term" value="C:sperm midpiece"/>
    <property type="evidence" value="ECO:0007669"/>
    <property type="project" value="TreeGrafter"/>
</dbReference>
<dbReference type="PANTHER" id="PTHR14716:SF0">
    <property type="entry name" value="CILIA- AND FLAGELLA-ASSOCIATED PROTEIN 69"/>
    <property type="match status" value="1"/>
</dbReference>
<dbReference type="InterPro" id="IPR048732">
    <property type="entry name" value="CFA69"/>
</dbReference>
<keyword evidence="3" id="KW-0282">Flagellum</keyword>
<organism evidence="3 4">
    <name type="scientific">Orchesella cincta</name>
    <name type="common">Springtail</name>
    <name type="synonym">Podura cincta</name>
    <dbReference type="NCBI Taxonomy" id="48709"/>
    <lineage>
        <taxon>Eukaryota</taxon>
        <taxon>Metazoa</taxon>
        <taxon>Ecdysozoa</taxon>
        <taxon>Arthropoda</taxon>
        <taxon>Hexapoda</taxon>
        <taxon>Collembola</taxon>
        <taxon>Entomobryomorpha</taxon>
        <taxon>Entomobryoidea</taxon>
        <taxon>Orchesellidae</taxon>
        <taxon>Orchesellinae</taxon>
        <taxon>Orchesella</taxon>
    </lineage>
</organism>
<dbReference type="Pfam" id="PF21049">
    <property type="entry name" value="CFA69_ARM_rpt"/>
    <property type="match status" value="1"/>
</dbReference>
<dbReference type="STRING" id="48709.A0A1D2NE57"/>
<dbReference type="Proteomes" id="UP000094527">
    <property type="component" value="Unassembled WGS sequence"/>
</dbReference>
<name>A0A1D2NE57_ORCCI</name>
<comment type="caution">
    <text evidence="3">The sequence shown here is derived from an EMBL/GenBank/DDBJ whole genome shotgun (WGS) entry which is preliminary data.</text>
</comment>
<keyword evidence="4" id="KW-1185">Reference proteome</keyword>
<feature type="compositionally biased region" description="Acidic residues" evidence="1">
    <location>
        <begin position="330"/>
        <end position="340"/>
    </location>
</feature>
<keyword evidence="3" id="KW-0969">Cilium</keyword>
<reference evidence="3 4" key="1">
    <citation type="journal article" date="2016" name="Genome Biol. Evol.">
        <title>Gene Family Evolution Reflects Adaptation to Soil Environmental Stressors in the Genome of the Collembolan Orchesella cincta.</title>
        <authorList>
            <person name="Faddeeva-Vakhrusheva A."/>
            <person name="Derks M.F."/>
            <person name="Anvar S.Y."/>
            <person name="Agamennone V."/>
            <person name="Suring W."/>
            <person name="Smit S."/>
            <person name="van Straalen N.M."/>
            <person name="Roelofs D."/>
        </authorList>
    </citation>
    <scope>NUCLEOTIDE SEQUENCE [LARGE SCALE GENOMIC DNA]</scope>
    <source>
        <tissue evidence="3">Mixed pool</tissue>
    </source>
</reference>
<gene>
    <name evidence="3" type="ORF">Ocin01_03313</name>
</gene>
<evidence type="ECO:0000259" key="2">
    <source>
        <dbReference type="Pfam" id="PF21049"/>
    </source>
</evidence>
<dbReference type="InterPro" id="IPR048733">
    <property type="entry name" value="CFA69_ARM_dom"/>
</dbReference>
<dbReference type="GO" id="GO:0097730">
    <property type="term" value="C:non-motile cilium"/>
    <property type="evidence" value="ECO:0007669"/>
    <property type="project" value="TreeGrafter"/>
</dbReference>
<accession>A0A1D2NE57</accession>
<evidence type="ECO:0000313" key="4">
    <source>
        <dbReference type="Proteomes" id="UP000094527"/>
    </source>
</evidence>
<dbReference type="GO" id="GO:1902093">
    <property type="term" value="P:positive regulation of flagellated sperm motility"/>
    <property type="evidence" value="ECO:0007669"/>
    <property type="project" value="TreeGrafter"/>
</dbReference>
<feature type="region of interest" description="Disordered" evidence="1">
    <location>
        <begin position="330"/>
        <end position="350"/>
    </location>
</feature>
<dbReference type="EMBL" id="LJIJ01000076">
    <property type="protein sequence ID" value="ODN03385.1"/>
    <property type="molecule type" value="Genomic_DNA"/>
</dbReference>
<dbReference type="OMA" id="KWKQDWY"/>
<feature type="domain" description="Cilia- and flagella-associated protein 69 ARM repeats" evidence="2">
    <location>
        <begin position="38"/>
        <end position="164"/>
    </location>
</feature>
<proteinExistence type="predicted"/>
<protein>
    <submittedName>
        <fullName evidence="3">Cilia-and flagella-associated protein 69</fullName>
    </submittedName>
</protein>
<keyword evidence="3" id="KW-0966">Cell projection</keyword>
<evidence type="ECO:0000313" key="3">
    <source>
        <dbReference type="EMBL" id="ODN03385.1"/>
    </source>
</evidence>
<dbReference type="AlphaFoldDB" id="A0A1D2NE57"/>
<sequence>MHQLLYWERPMKSDNQRTVFGRDVDADSKSRCMKDSKPKSGDCLQELAGRLDQSLASLLCQFWRDEEQRYQVLRDPEGCIQSLVHPLMSKFAREYDSCGQTGVFRACVDMSFSLRPKIFLLIRRIVEMTKTEATLFDDLSLPNQIVMQVIINYFDLKESEIYLEMMEEMQKQESVAEDETPNSDNKKIVTVSKNKIATVLETQRYLIRRNREKEETNESEFYALMKRCRLQDHLIAAREVDFLARTTNYHYLVEKRLWQKSELERAAQDLDLAFIKNSRIHRTSDGHLNITAWTSGNRTIESEPPIPKEGYLAGEYEDNEPVDVEQEHFEEEEEESELEGEFGSSPSGIGGGGVPLNVTAVPQDTENGTPEPLEGGFYQVSPHLLRDALEKLLADRQRHDWENLMNQDEENYWKMRTKWKQDWYPEDEMNI</sequence>
<dbReference type="OrthoDB" id="191673at2759"/>